<dbReference type="Proteomes" id="UP000442694">
    <property type="component" value="Unassembled WGS sequence"/>
</dbReference>
<proteinExistence type="predicted"/>
<accession>A0A833N4Q6</accession>
<feature type="transmembrane region" description="Helical" evidence="1">
    <location>
        <begin position="21"/>
        <end position="42"/>
    </location>
</feature>
<sequence length="278" mass="31407">MFSKKKLSTQLFKKNILAENGFTLIEIIIVLGIIGAIAGVILPNLTLSVDSQMSTSLRNFTSQVRSSYNNAIFTGRLHRMVIDIKNSEYWVEQAPLGYEGRPPPVENTDAADGLLKKDRRKKLLEDFDDRAKLLMNRELGTSTASNKKFYTIRSIPIIQRNVLRPINWEEINDSIIYKQKFLSKVVVAKFLTGLSSKELTFESIARDSDKNKKEFGYIYFLPNGLLTPTSLQFTSKSGNESTLLDQNGPKFTININTLTGQSRLLEGFQNADFTPPKK</sequence>
<keyword evidence="1" id="KW-1133">Transmembrane helix</keyword>
<dbReference type="NCBIfam" id="TIGR02532">
    <property type="entry name" value="IV_pilin_GFxxxE"/>
    <property type="match status" value="1"/>
</dbReference>
<name>A0A833N4Q6_9BACT</name>
<dbReference type="AlphaFoldDB" id="A0A833N4Q6"/>
<keyword evidence="3" id="KW-1185">Reference proteome</keyword>
<dbReference type="Gene3D" id="3.30.700.10">
    <property type="entry name" value="Glycoprotein, Type 4 Pilin"/>
    <property type="match status" value="1"/>
</dbReference>
<comment type="caution">
    <text evidence="2">The sequence shown here is derived from an EMBL/GenBank/DDBJ whole genome shotgun (WGS) entry which is preliminary data.</text>
</comment>
<dbReference type="InterPro" id="IPR012902">
    <property type="entry name" value="N_methyl_site"/>
</dbReference>
<evidence type="ECO:0000313" key="3">
    <source>
        <dbReference type="Proteomes" id="UP000442694"/>
    </source>
</evidence>
<evidence type="ECO:0000313" key="2">
    <source>
        <dbReference type="EMBL" id="KAB8032286.1"/>
    </source>
</evidence>
<dbReference type="EMBL" id="WFLN01000005">
    <property type="protein sequence ID" value="KAB8032286.1"/>
    <property type="molecule type" value="Genomic_DNA"/>
</dbReference>
<dbReference type="InterPro" id="IPR045584">
    <property type="entry name" value="Pilin-like"/>
</dbReference>
<keyword evidence="1" id="KW-0472">Membrane</keyword>
<keyword evidence="1" id="KW-0812">Transmembrane</keyword>
<organism evidence="2 3">
    <name type="scientific">Fluviispira multicolorata</name>
    <dbReference type="NCBI Taxonomy" id="2654512"/>
    <lineage>
        <taxon>Bacteria</taxon>
        <taxon>Pseudomonadati</taxon>
        <taxon>Bdellovibrionota</taxon>
        <taxon>Oligoflexia</taxon>
        <taxon>Silvanigrellales</taxon>
        <taxon>Silvanigrellaceae</taxon>
        <taxon>Fluviispira</taxon>
    </lineage>
</organism>
<evidence type="ECO:0000256" key="1">
    <source>
        <dbReference type="SAM" id="Phobius"/>
    </source>
</evidence>
<dbReference type="SUPFAM" id="SSF54523">
    <property type="entry name" value="Pili subunits"/>
    <property type="match status" value="1"/>
</dbReference>
<protein>
    <submittedName>
        <fullName evidence="2">Prepilin-type N-terminal cleavage/methylation domain-containing protein</fullName>
    </submittedName>
</protein>
<reference evidence="2 3" key="1">
    <citation type="submission" date="2019-10" db="EMBL/GenBank/DDBJ databases">
        <title>New genus of Silvanigrellaceae.</title>
        <authorList>
            <person name="Pitt A."/>
            <person name="Hahn M.W."/>
        </authorList>
    </citation>
    <scope>NUCLEOTIDE SEQUENCE [LARGE SCALE GENOMIC DNA]</scope>
    <source>
        <strain evidence="2 3">33A1-SZDP</strain>
    </source>
</reference>
<gene>
    <name evidence="2" type="ORF">GCL57_04950</name>
</gene>